<gene>
    <name evidence="2" type="ORF">HNR23_004777</name>
</gene>
<dbReference type="Pfam" id="PF12730">
    <property type="entry name" value="ABC2_membrane_4"/>
    <property type="match status" value="1"/>
</dbReference>
<dbReference type="RefSeq" id="WP_184078922.1">
    <property type="nucleotide sequence ID" value="NZ_JACHDS010000001.1"/>
</dbReference>
<feature type="transmembrane region" description="Helical" evidence="1">
    <location>
        <begin position="157"/>
        <end position="175"/>
    </location>
</feature>
<dbReference type="EMBL" id="JACHDS010000001">
    <property type="protein sequence ID" value="MBB6174717.1"/>
    <property type="molecule type" value="Genomic_DNA"/>
</dbReference>
<evidence type="ECO:0000313" key="3">
    <source>
        <dbReference type="Proteomes" id="UP000546642"/>
    </source>
</evidence>
<organism evidence="2 3">
    <name type="scientific">Nocardiopsis mwathae</name>
    <dbReference type="NCBI Taxonomy" id="1472723"/>
    <lineage>
        <taxon>Bacteria</taxon>
        <taxon>Bacillati</taxon>
        <taxon>Actinomycetota</taxon>
        <taxon>Actinomycetes</taxon>
        <taxon>Streptosporangiales</taxon>
        <taxon>Nocardiopsidaceae</taxon>
        <taxon>Nocardiopsis</taxon>
    </lineage>
</organism>
<keyword evidence="1" id="KW-1133">Transmembrane helix</keyword>
<feature type="transmembrane region" description="Helical" evidence="1">
    <location>
        <begin position="119"/>
        <end position="145"/>
    </location>
</feature>
<dbReference type="Proteomes" id="UP000546642">
    <property type="component" value="Unassembled WGS sequence"/>
</dbReference>
<dbReference type="CDD" id="cd21807">
    <property type="entry name" value="ABC-2_lan_permease_MutE_EpiE-like"/>
    <property type="match status" value="1"/>
</dbReference>
<feature type="transmembrane region" description="Helical" evidence="1">
    <location>
        <begin position="69"/>
        <end position="92"/>
    </location>
</feature>
<accession>A0A7W9YM65</accession>
<dbReference type="InterPro" id="IPR021205">
    <property type="entry name" value="Lanti_perm_SpaE/MutE/EpiE-like"/>
</dbReference>
<proteinExistence type="predicted"/>
<evidence type="ECO:0000313" key="2">
    <source>
        <dbReference type="EMBL" id="MBB6174717.1"/>
    </source>
</evidence>
<feature type="transmembrane region" description="Helical" evidence="1">
    <location>
        <begin position="37"/>
        <end position="57"/>
    </location>
</feature>
<comment type="caution">
    <text evidence="2">The sequence shown here is derived from an EMBL/GenBank/DDBJ whole genome shotgun (WGS) entry which is preliminary data.</text>
</comment>
<dbReference type="AlphaFoldDB" id="A0A7W9YM65"/>
<protein>
    <submittedName>
        <fullName evidence="2">ABC-2 type transport system permease protein</fullName>
    </submittedName>
</protein>
<sequence length="267" mass="27781">MTLTGSDRTSPREIRDDPALGTVVAVELTKLRRGFPLWLSTALPLILILPLGLIAAVSPEGRAGDVWGIWFSVTLMFWGLSMPMGAALYAAMSVRADMASRRLVYAYAFPRHRLLIGRFLALLVLGLGSALLLTVLLAAVGVMLAGPQAAAPVPAGVLVPWLGGAATLALCLVIAERWGTAPAVGIGVLGTLLGATVADTAAWWFIPMVWPMRAVVPLAGVEASGVPLQPGDPLLSLAPLPIVAVLSLALSAALLAAGARHVDRKEL</sequence>
<keyword evidence="1" id="KW-0812">Transmembrane</keyword>
<reference evidence="2 3" key="1">
    <citation type="submission" date="2020-08" db="EMBL/GenBank/DDBJ databases">
        <title>Sequencing the genomes of 1000 actinobacteria strains.</title>
        <authorList>
            <person name="Klenk H.-P."/>
        </authorList>
    </citation>
    <scope>NUCLEOTIDE SEQUENCE [LARGE SCALE GENOMIC DNA]</scope>
    <source>
        <strain evidence="2 3">DSM 46659</strain>
    </source>
</reference>
<feature type="transmembrane region" description="Helical" evidence="1">
    <location>
        <begin position="182"/>
        <end position="206"/>
    </location>
</feature>
<name>A0A7W9YM65_9ACTN</name>
<evidence type="ECO:0000256" key="1">
    <source>
        <dbReference type="SAM" id="Phobius"/>
    </source>
</evidence>
<keyword evidence="1" id="KW-0472">Membrane</keyword>
<feature type="transmembrane region" description="Helical" evidence="1">
    <location>
        <begin position="234"/>
        <end position="257"/>
    </location>
</feature>
<keyword evidence="3" id="KW-1185">Reference proteome</keyword>